<evidence type="ECO:0000256" key="12">
    <source>
        <dbReference type="PROSITE-ProRule" id="PRU01360"/>
    </source>
</evidence>
<feature type="domain" description="TonB-dependent receptor-like beta-barrel" evidence="15">
    <location>
        <begin position="258"/>
        <end position="736"/>
    </location>
</feature>
<evidence type="ECO:0000256" key="1">
    <source>
        <dbReference type="ARBA" id="ARBA00004571"/>
    </source>
</evidence>
<evidence type="ECO:0000256" key="7">
    <source>
        <dbReference type="ARBA" id="ARBA00023004"/>
    </source>
</evidence>
<dbReference type="Gene3D" id="2.40.170.20">
    <property type="entry name" value="TonB-dependent receptor, beta-barrel domain"/>
    <property type="match status" value="1"/>
</dbReference>
<evidence type="ECO:0000313" key="18">
    <source>
        <dbReference type="Proteomes" id="UP001161064"/>
    </source>
</evidence>
<feature type="chain" id="PRO_5047361820" evidence="14">
    <location>
        <begin position="25"/>
        <end position="776"/>
    </location>
</feature>
<evidence type="ECO:0000256" key="2">
    <source>
        <dbReference type="ARBA" id="ARBA00022448"/>
    </source>
</evidence>
<dbReference type="PANTHER" id="PTHR32552:SF89">
    <property type="entry name" value="CATECHOLATE SIDEROPHORE RECEPTOR FIU"/>
    <property type="match status" value="1"/>
</dbReference>
<evidence type="ECO:0000256" key="5">
    <source>
        <dbReference type="ARBA" id="ARBA00022692"/>
    </source>
</evidence>
<comment type="similarity">
    <text evidence="12 13">Belongs to the TonB-dependent receptor family.</text>
</comment>
<dbReference type="Pfam" id="PF00593">
    <property type="entry name" value="TonB_dep_Rec_b-barrel"/>
    <property type="match status" value="1"/>
</dbReference>
<evidence type="ECO:0000256" key="11">
    <source>
        <dbReference type="ARBA" id="ARBA00023237"/>
    </source>
</evidence>
<keyword evidence="9 13" id="KW-0798">TonB box</keyword>
<evidence type="ECO:0000256" key="3">
    <source>
        <dbReference type="ARBA" id="ARBA00022452"/>
    </source>
</evidence>
<keyword evidence="4" id="KW-0410">Iron transport</keyword>
<organism evidence="17 18">
    <name type="scientific">Candidatus Phycosocius spiralis</name>
    <dbReference type="NCBI Taxonomy" id="2815099"/>
    <lineage>
        <taxon>Bacteria</taxon>
        <taxon>Pseudomonadati</taxon>
        <taxon>Pseudomonadota</taxon>
        <taxon>Alphaproteobacteria</taxon>
        <taxon>Caulobacterales</taxon>
        <taxon>Caulobacterales incertae sedis</taxon>
        <taxon>Candidatus Phycosocius</taxon>
    </lineage>
</organism>
<keyword evidence="3 12" id="KW-1134">Transmembrane beta strand</keyword>
<reference evidence="17" key="1">
    <citation type="submission" date="2021-05" db="EMBL/GenBank/DDBJ databases">
        <authorList>
            <person name="Tanabe Y."/>
        </authorList>
    </citation>
    <scope>NUCLEOTIDE SEQUENCE</scope>
    <source>
        <strain evidence="17">BOTRYCO-1</strain>
    </source>
</reference>
<keyword evidence="11 12" id="KW-0998">Cell outer membrane</keyword>
<dbReference type="InterPro" id="IPR036942">
    <property type="entry name" value="Beta-barrel_TonB_sf"/>
</dbReference>
<proteinExistence type="inferred from homology"/>
<evidence type="ECO:0000256" key="14">
    <source>
        <dbReference type="SAM" id="SignalP"/>
    </source>
</evidence>
<dbReference type="Proteomes" id="UP001161064">
    <property type="component" value="Unassembled WGS sequence"/>
</dbReference>
<evidence type="ECO:0000313" key="17">
    <source>
        <dbReference type="EMBL" id="GIU66194.1"/>
    </source>
</evidence>
<dbReference type="InterPro" id="IPR039426">
    <property type="entry name" value="TonB-dep_rcpt-like"/>
</dbReference>
<evidence type="ECO:0000256" key="10">
    <source>
        <dbReference type="ARBA" id="ARBA00023136"/>
    </source>
</evidence>
<keyword evidence="2 12" id="KW-0813">Transport</keyword>
<evidence type="ECO:0000259" key="15">
    <source>
        <dbReference type="Pfam" id="PF00593"/>
    </source>
</evidence>
<protein>
    <submittedName>
        <fullName evidence="17">TonB-dependent receptor</fullName>
    </submittedName>
</protein>
<keyword evidence="10 12" id="KW-0472">Membrane</keyword>
<dbReference type="Pfam" id="PF07715">
    <property type="entry name" value="Plug"/>
    <property type="match status" value="1"/>
</dbReference>
<comment type="caution">
    <text evidence="17">The sequence shown here is derived from an EMBL/GenBank/DDBJ whole genome shotgun (WGS) entry which is preliminary data.</text>
</comment>
<accession>A0ABQ4PT87</accession>
<reference evidence="17" key="2">
    <citation type="journal article" date="2023" name="ISME Commun">
        <title>Characterization of a bloom-associated alphaproteobacterial lineage, 'Candidatus Phycosocius': insights into freshwater algal-bacterial interactions.</title>
        <authorList>
            <person name="Tanabe Y."/>
            <person name="Yamaguchi H."/>
            <person name="Yoshida M."/>
            <person name="Kai A."/>
            <person name="Okazaki Y."/>
        </authorList>
    </citation>
    <scope>NUCLEOTIDE SEQUENCE</scope>
    <source>
        <strain evidence="17">BOTRYCO-1</strain>
    </source>
</reference>
<keyword evidence="6 14" id="KW-0732">Signal</keyword>
<dbReference type="SUPFAM" id="SSF56935">
    <property type="entry name" value="Porins"/>
    <property type="match status" value="1"/>
</dbReference>
<dbReference type="InterPro" id="IPR000531">
    <property type="entry name" value="Beta-barrel_TonB"/>
</dbReference>
<name>A0ABQ4PT87_9PROT</name>
<feature type="signal peptide" evidence="14">
    <location>
        <begin position="1"/>
        <end position="24"/>
    </location>
</feature>
<dbReference type="InterPro" id="IPR037066">
    <property type="entry name" value="Plug_dom_sf"/>
</dbReference>
<feature type="domain" description="TonB-dependent receptor plug" evidence="16">
    <location>
        <begin position="53"/>
        <end position="161"/>
    </location>
</feature>
<keyword evidence="18" id="KW-1185">Reference proteome</keyword>
<dbReference type="RefSeq" id="WP_284358679.1">
    <property type="nucleotide sequence ID" value="NZ_BPFZ01000002.1"/>
</dbReference>
<dbReference type="InterPro" id="IPR012910">
    <property type="entry name" value="Plug_dom"/>
</dbReference>
<keyword evidence="8" id="KW-0406">Ion transport</keyword>
<keyword evidence="17" id="KW-0675">Receptor</keyword>
<keyword evidence="5 12" id="KW-0812">Transmembrane</keyword>
<comment type="subcellular location">
    <subcellularLocation>
        <location evidence="1 12">Cell outer membrane</location>
        <topology evidence="1 12">Multi-pass membrane protein</topology>
    </subcellularLocation>
</comment>
<evidence type="ECO:0000256" key="6">
    <source>
        <dbReference type="ARBA" id="ARBA00022729"/>
    </source>
</evidence>
<dbReference type="EMBL" id="BPFZ01000002">
    <property type="protein sequence ID" value="GIU66194.1"/>
    <property type="molecule type" value="Genomic_DNA"/>
</dbReference>
<evidence type="ECO:0000256" key="4">
    <source>
        <dbReference type="ARBA" id="ARBA00022496"/>
    </source>
</evidence>
<dbReference type="PROSITE" id="PS52016">
    <property type="entry name" value="TONB_DEPENDENT_REC_3"/>
    <property type="match status" value="1"/>
</dbReference>
<gene>
    <name evidence="17" type="ORF">PsB1_0348</name>
</gene>
<evidence type="ECO:0000256" key="9">
    <source>
        <dbReference type="ARBA" id="ARBA00023077"/>
    </source>
</evidence>
<dbReference type="Gene3D" id="2.170.130.10">
    <property type="entry name" value="TonB-dependent receptor, plug domain"/>
    <property type="match status" value="1"/>
</dbReference>
<dbReference type="PANTHER" id="PTHR32552">
    <property type="entry name" value="FERRICHROME IRON RECEPTOR-RELATED"/>
    <property type="match status" value="1"/>
</dbReference>
<evidence type="ECO:0000259" key="16">
    <source>
        <dbReference type="Pfam" id="PF07715"/>
    </source>
</evidence>
<evidence type="ECO:0000256" key="13">
    <source>
        <dbReference type="RuleBase" id="RU003357"/>
    </source>
</evidence>
<sequence length="776" mass="83531">MTFKHLLRISACVASLCAASSALGQTVAAPTPSESASQEVETIVVYGVSGARQTQTVTAAAIALSSPGTSPIKAIERLPGVNFQSADALGNYEWSTRISVRGFNQNQLGFTLDGVPLGDMSYGNHNGLHVSRAIISENIGRVELSQGAGGLGTNSTSNLGGTVQFMSRKPSEGFGGQVNLSTGSDALQRAFVRLDSGTLEGFGGGRGSLSYASSKTDKWKGVGEQNHDQVNFKYVQPIGEAEITAAYNWSDRAENDYQDLSLEQIKRLGYKWDNISGNYPLAVALADIYQAGGSFPKPFTSVDDAYYDASGLRKDKLGYISLEAPLTSKVSLKASIYNHANEGQGTWYTPYVPTPKGAPDASGILINDPAPISVRTTEYEISRTGWFGTLAIDGGQHQVTAGLWMEDNKFNQARRFYGLARAANNRPSLKFMTNPFFTQWAYKFDTSTLQFFVQDNWSVSDALSINLGFKSLKVTNEVKTLTINNDAPTPANSLTGKLDTNASFLPQVGFKYELSETSQIFGTLSQNVAAYVSAATAGPFASRSQSNVDEVARTLDPEESTTAELGWRTRGDKFELAAAGYLVRFDNRLLGVSQGAGIVGNAPILSNVGGVNTIGAEFVGRYQLTKEFDIFGSFTYNKSEYADNVTDRSGKIVTPTKGKTTVNTPEFLFKGELTYDNGSLFAKLGASYTGERYFTYLNDDVNGKVDAYTLTEITLGYRFGGNDFLNGLEAQLNVTNATDEAYVSTIGSNGFGNTGDNQTLLAGAPQQMVFTLKKAF</sequence>
<keyword evidence="7" id="KW-0408">Iron</keyword>
<evidence type="ECO:0000256" key="8">
    <source>
        <dbReference type="ARBA" id="ARBA00023065"/>
    </source>
</evidence>